<keyword evidence="3 11" id="KW-0689">Ribosomal protein</keyword>
<evidence type="ECO:0000256" key="6">
    <source>
        <dbReference type="ARBA" id="ARBA00023274"/>
    </source>
</evidence>
<keyword evidence="2" id="KW-0809">Transit peptide</keyword>
<dbReference type="EMBL" id="HAAD01001915">
    <property type="protein sequence ID" value="CDG68147.1"/>
    <property type="molecule type" value="mRNA"/>
</dbReference>
<keyword evidence="4 10" id="KW-0175">Coiled coil</keyword>
<sequence length="350" mass="41237">MMKKIFSNKRMSRALFLRCQRIYFQSSSQHMFISTNGTIKKLRNPEDPHKYYKWGYKPLPVQTSLDHHVPEFAIRSPKFKLPKLNKERLTRKKLREKFVEMQQARINLEKLSRNRQLLVSLAEVEEEWMKSYGLIETQKLSKFYGINHDLYEGIDIMLETLLEISFCNAKVYRGNFLGLNDVLYAPTKVAFNTNDDFFYTLVLSNLDGHPLDRNKELVHWVITNIKDSDLSSGHIMYDYLPPVPWKGTGFHRLVFSLYKHRSLLSSVKINDQNSLASRTFSTSDFISSNNLLPVGLSWFQVQWEDSVAELCKKLSDLTEEPIFDWNEYIEPKKENVLLLTKLNEIKYRNM</sequence>
<dbReference type="Gene3D" id="3.90.280.10">
    <property type="entry name" value="PEBP-like"/>
    <property type="match status" value="1"/>
</dbReference>
<evidence type="ECO:0000313" key="11">
    <source>
        <dbReference type="EMBL" id="CDG68147.1"/>
    </source>
</evidence>
<protein>
    <recommendedName>
        <fullName evidence="8">Large ribosomal subunit protein mL38</fullName>
    </recommendedName>
    <alternativeName>
        <fullName evidence="9">39S ribosomal protein L38, mitochondrial</fullName>
    </alternativeName>
</protein>
<proteinExistence type="evidence at transcript level"/>
<comment type="subcellular location">
    <subcellularLocation>
        <location evidence="1">Mitochondrion</location>
    </subcellularLocation>
</comment>
<dbReference type="AlphaFoldDB" id="T2M848"/>
<evidence type="ECO:0000256" key="7">
    <source>
        <dbReference type="ARBA" id="ARBA00038016"/>
    </source>
</evidence>
<dbReference type="PANTHER" id="PTHR11362:SF133">
    <property type="entry name" value="LARGE RIBOSOMAL SUBUNIT PROTEIN ML38"/>
    <property type="match status" value="1"/>
</dbReference>
<dbReference type="InterPro" id="IPR008914">
    <property type="entry name" value="PEBP"/>
</dbReference>
<evidence type="ECO:0000256" key="10">
    <source>
        <dbReference type="SAM" id="Coils"/>
    </source>
</evidence>
<evidence type="ECO:0000256" key="9">
    <source>
        <dbReference type="ARBA" id="ARBA00041206"/>
    </source>
</evidence>
<gene>
    <name evidence="11" type="primary">MRPL38</name>
</gene>
<dbReference type="PANTHER" id="PTHR11362">
    <property type="entry name" value="PHOSPHATIDYLETHANOLAMINE-BINDING PROTEIN"/>
    <property type="match status" value="1"/>
</dbReference>
<feature type="coiled-coil region" evidence="10">
    <location>
        <begin position="84"/>
        <end position="121"/>
    </location>
</feature>
<dbReference type="GO" id="GO:0005762">
    <property type="term" value="C:mitochondrial large ribosomal subunit"/>
    <property type="evidence" value="ECO:0007669"/>
    <property type="project" value="TreeGrafter"/>
</dbReference>
<dbReference type="SUPFAM" id="SSF49777">
    <property type="entry name" value="PEBP-like"/>
    <property type="match status" value="1"/>
</dbReference>
<evidence type="ECO:0000256" key="1">
    <source>
        <dbReference type="ARBA" id="ARBA00004173"/>
    </source>
</evidence>
<evidence type="ECO:0000256" key="3">
    <source>
        <dbReference type="ARBA" id="ARBA00022980"/>
    </source>
</evidence>
<evidence type="ECO:0000256" key="8">
    <source>
        <dbReference type="ARBA" id="ARBA00039444"/>
    </source>
</evidence>
<accession>T2M848</accession>
<name>T2M848_HYDVU</name>
<dbReference type="Pfam" id="PF01161">
    <property type="entry name" value="PBP"/>
    <property type="match status" value="1"/>
</dbReference>
<evidence type="ECO:0000256" key="2">
    <source>
        <dbReference type="ARBA" id="ARBA00022946"/>
    </source>
</evidence>
<reference evidence="11" key="1">
    <citation type="journal article" date="2013" name="Genome Biol. Evol.">
        <title>Punctuated emergences of genetic and phenotypic innovations in eumetazoan, bilaterian, euteleostome, and hominidae ancestors.</title>
        <authorList>
            <person name="Wenger Y."/>
            <person name="Galliot B."/>
        </authorList>
    </citation>
    <scope>NUCLEOTIDE SEQUENCE</scope>
    <source>
        <tissue evidence="11">Whole animals</tissue>
    </source>
</reference>
<evidence type="ECO:0000256" key="5">
    <source>
        <dbReference type="ARBA" id="ARBA00023128"/>
    </source>
</evidence>
<organism evidence="11">
    <name type="scientific">Hydra vulgaris</name>
    <name type="common">Hydra</name>
    <name type="synonym">Hydra attenuata</name>
    <dbReference type="NCBI Taxonomy" id="6087"/>
    <lineage>
        <taxon>Eukaryota</taxon>
        <taxon>Metazoa</taxon>
        <taxon>Cnidaria</taxon>
        <taxon>Hydrozoa</taxon>
        <taxon>Hydroidolina</taxon>
        <taxon>Anthoathecata</taxon>
        <taxon>Aplanulata</taxon>
        <taxon>Hydridae</taxon>
        <taxon>Hydra</taxon>
    </lineage>
</organism>
<keyword evidence="6" id="KW-0687">Ribonucleoprotein</keyword>
<keyword evidence="5" id="KW-0496">Mitochondrion</keyword>
<dbReference type="InterPro" id="IPR036610">
    <property type="entry name" value="PEBP-like_sf"/>
</dbReference>
<comment type="similarity">
    <text evidence="7">Belongs to the phosphatidylethanolamine-binding protein family. Mitochondrion-specific ribosomal protein mL38 subfamily.</text>
</comment>
<dbReference type="InterPro" id="IPR035810">
    <property type="entry name" value="PEBP_euk"/>
</dbReference>
<evidence type="ECO:0000256" key="4">
    <source>
        <dbReference type="ARBA" id="ARBA00023054"/>
    </source>
</evidence>
<dbReference type="CDD" id="cd00866">
    <property type="entry name" value="PEBP_euk"/>
    <property type="match status" value="1"/>
</dbReference>